<dbReference type="InterPro" id="IPR036505">
    <property type="entry name" value="Amidase/PGRP_sf"/>
</dbReference>
<dbReference type="KEGG" id="mec:Q7C_280"/>
<dbReference type="InterPro" id="IPR002502">
    <property type="entry name" value="Amidase_domain"/>
</dbReference>
<comment type="subcellular location">
    <subcellularLocation>
        <location evidence="3">Cytoplasm</location>
    </subcellularLocation>
</comment>
<dbReference type="OrthoDB" id="9794842at2"/>
<evidence type="ECO:0000313" key="15">
    <source>
        <dbReference type="Proteomes" id="UP000009145"/>
    </source>
</evidence>
<dbReference type="NCBIfam" id="NF008758">
    <property type="entry name" value="PRK11789.1"/>
    <property type="match status" value="1"/>
</dbReference>
<dbReference type="CDD" id="cd06583">
    <property type="entry name" value="PGRP"/>
    <property type="match status" value="1"/>
</dbReference>
<dbReference type="AlphaFoldDB" id="I1YEW6"/>
<dbReference type="EMBL" id="CP003380">
    <property type="protein sequence ID" value="AFJ01459.1"/>
    <property type="molecule type" value="Genomic_DNA"/>
</dbReference>
<dbReference type="Pfam" id="PF01510">
    <property type="entry name" value="Amidase_2"/>
    <property type="match status" value="1"/>
</dbReference>
<evidence type="ECO:0000256" key="12">
    <source>
        <dbReference type="ARBA" id="ARBA00042615"/>
    </source>
</evidence>
<dbReference type="PATRIC" id="fig|754477.3.peg.278"/>
<sequence length="182" mass="20773">MQIDNKTGWLDVAEKQCSPNQDLRPDTDDLTGIVIHNISLPPGQFGETWIIDLFLNRLEASAHPYFKTIAHLKVSSHLLIRRNGHIVQFVPFHRRAWHAGQSNWQGRDKCNDFTVGIELEGDDHTAFTDEQYVKLTAVIHCLVASYPKLNLDNITGHEHIAPGRKTDPGPFFDWARLNKMLQ</sequence>
<comment type="cofactor">
    <cofactor evidence="2">
        <name>Zn(2+)</name>
        <dbReference type="ChEBI" id="CHEBI:29105"/>
    </cofactor>
</comment>
<dbReference type="Proteomes" id="UP000009145">
    <property type="component" value="Chromosome"/>
</dbReference>
<dbReference type="GO" id="GO:0009253">
    <property type="term" value="P:peptidoglycan catabolic process"/>
    <property type="evidence" value="ECO:0007669"/>
    <property type="project" value="InterPro"/>
</dbReference>
<keyword evidence="8 14" id="KW-0378">Hydrolase</keyword>
<evidence type="ECO:0000313" key="14">
    <source>
        <dbReference type="EMBL" id="AFJ01459.1"/>
    </source>
</evidence>
<keyword evidence="10" id="KW-0961">Cell wall biogenesis/degradation</keyword>
<keyword evidence="15" id="KW-1185">Reference proteome</keyword>
<evidence type="ECO:0000256" key="3">
    <source>
        <dbReference type="ARBA" id="ARBA00004496"/>
    </source>
</evidence>
<dbReference type="InterPro" id="IPR051206">
    <property type="entry name" value="NAMLAA_amidase_2"/>
</dbReference>
<dbReference type="GO" id="GO:0009254">
    <property type="term" value="P:peptidoglycan turnover"/>
    <property type="evidence" value="ECO:0007669"/>
    <property type="project" value="TreeGrafter"/>
</dbReference>
<evidence type="ECO:0000256" key="8">
    <source>
        <dbReference type="ARBA" id="ARBA00022801"/>
    </source>
</evidence>
<evidence type="ECO:0000256" key="7">
    <source>
        <dbReference type="ARBA" id="ARBA00022723"/>
    </source>
</evidence>
<evidence type="ECO:0000256" key="2">
    <source>
        <dbReference type="ARBA" id="ARBA00001947"/>
    </source>
</evidence>
<dbReference type="GO" id="GO:0005737">
    <property type="term" value="C:cytoplasm"/>
    <property type="evidence" value="ECO:0007669"/>
    <property type="project" value="UniProtKB-SubCell"/>
</dbReference>
<evidence type="ECO:0000256" key="6">
    <source>
        <dbReference type="ARBA" id="ARBA00022490"/>
    </source>
</evidence>
<comment type="catalytic activity">
    <reaction evidence="1">
        <text>Hydrolyzes the link between N-acetylmuramoyl residues and L-amino acid residues in certain cell-wall glycopeptides.</text>
        <dbReference type="EC" id="3.5.1.28"/>
    </reaction>
</comment>
<keyword evidence="6" id="KW-0963">Cytoplasm</keyword>
<keyword evidence="9" id="KW-0862">Zinc</keyword>
<dbReference type="PANTHER" id="PTHR30417:SF4">
    <property type="entry name" value="1,6-ANHYDRO-N-ACETYLMURAMYL-L-ALANINE AMIDASE AMPD"/>
    <property type="match status" value="1"/>
</dbReference>
<dbReference type="HOGENOM" id="CLU_049290_1_0_6"/>
<dbReference type="STRING" id="754477.Q7C_280"/>
<evidence type="ECO:0000259" key="13">
    <source>
        <dbReference type="SMART" id="SM00644"/>
    </source>
</evidence>
<accession>I1YEW6</accession>
<comment type="similarity">
    <text evidence="4">Belongs to the N-acetylmuramoyl-L-alanine amidase 2 family.</text>
</comment>
<proteinExistence type="inferred from homology"/>
<name>I1YEW6_METFJ</name>
<dbReference type="GO" id="GO:0046872">
    <property type="term" value="F:metal ion binding"/>
    <property type="evidence" value="ECO:0007669"/>
    <property type="project" value="UniProtKB-KW"/>
</dbReference>
<dbReference type="Gene3D" id="3.40.80.10">
    <property type="entry name" value="Peptidoglycan recognition protein-like"/>
    <property type="match status" value="1"/>
</dbReference>
<evidence type="ECO:0000256" key="11">
    <source>
        <dbReference type="ARBA" id="ARBA00039257"/>
    </source>
</evidence>
<feature type="domain" description="N-acetylmuramoyl-L-alanine amidase" evidence="13">
    <location>
        <begin position="18"/>
        <end position="169"/>
    </location>
</feature>
<dbReference type="RefSeq" id="WP_014702909.1">
    <property type="nucleotide sequence ID" value="NC_017856.1"/>
</dbReference>
<organism evidence="14 15">
    <name type="scientific">Methylophaga frappieri (strain ATCC BAA-2434 / DSM 25690 / JAM7)</name>
    <dbReference type="NCBI Taxonomy" id="754477"/>
    <lineage>
        <taxon>Bacteria</taxon>
        <taxon>Pseudomonadati</taxon>
        <taxon>Pseudomonadota</taxon>
        <taxon>Gammaproteobacteria</taxon>
        <taxon>Thiotrichales</taxon>
        <taxon>Piscirickettsiaceae</taxon>
        <taxon>Methylophaga</taxon>
    </lineage>
</organism>
<evidence type="ECO:0000256" key="10">
    <source>
        <dbReference type="ARBA" id="ARBA00023316"/>
    </source>
</evidence>
<dbReference type="EC" id="3.5.1.28" evidence="5"/>
<dbReference type="eggNOG" id="COG3023">
    <property type="taxonomic scope" value="Bacteria"/>
</dbReference>
<evidence type="ECO:0000256" key="5">
    <source>
        <dbReference type="ARBA" id="ARBA00011901"/>
    </source>
</evidence>
<keyword evidence="7" id="KW-0479">Metal-binding</keyword>
<gene>
    <name evidence="14" type="ordered locus">Q7C_280</name>
</gene>
<evidence type="ECO:0000256" key="9">
    <source>
        <dbReference type="ARBA" id="ARBA00022833"/>
    </source>
</evidence>
<dbReference type="GO" id="GO:0008745">
    <property type="term" value="F:N-acetylmuramoyl-L-alanine amidase activity"/>
    <property type="evidence" value="ECO:0007669"/>
    <property type="project" value="UniProtKB-EC"/>
</dbReference>
<dbReference type="PANTHER" id="PTHR30417">
    <property type="entry name" value="N-ACETYLMURAMOYL-L-ALANINE AMIDASE AMID"/>
    <property type="match status" value="1"/>
</dbReference>
<evidence type="ECO:0000256" key="1">
    <source>
        <dbReference type="ARBA" id="ARBA00001561"/>
    </source>
</evidence>
<dbReference type="GO" id="GO:0071555">
    <property type="term" value="P:cell wall organization"/>
    <property type="evidence" value="ECO:0007669"/>
    <property type="project" value="UniProtKB-KW"/>
</dbReference>
<dbReference type="SUPFAM" id="SSF55846">
    <property type="entry name" value="N-acetylmuramoyl-L-alanine amidase-like"/>
    <property type="match status" value="1"/>
</dbReference>
<reference evidence="14 15" key="1">
    <citation type="journal article" date="2012" name="J. Bacteriol.">
        <title>Complete genome sequences of Methylophaga sp. strain JAM1 and Methylophaga sp. strain JAM7.</title>
        <authorList>
            <person name="Villeneuve C."/>
            <person name="Martineau C."/>
            <person name="Mauffrey F."/>
            <person name="Villemur R."/>
        </authorList>
    </citation>
    <scope>NUCLEOTIDE SEQUENCE [LARGE SCALE GENOMIC DNA]</scope>
    <source>
        <strain evidence="14 15">JAM7</strain>
    </source>
</reference>
<dbReference type="SMART" id="SM00644">
    <property type="entry name" value="Ami_2"/>
    <property type="match status" value="1"/>
</dbReference>
<protein>
    <recommendedName>
        <fullName evidence="11">1,6-anhydro-N-acetylmuramyl-L-alanine amidase AmpD</fullName>
        <ecNumber evidence="5">3.5.1.28</ecNumber>
    </recommendedName>
    <alternativeName>
        <fullName evidence="12">N-acetylmuramoyl-L-alanine amidase</fullName>
    </alternativeName>
</protein>
<evidence type="ECO:0000256" key="4">
    <source>
        <dbReference type="ARBA" id="ARBA00007553"/>
    </source>
</evidence>